<dbReference type="HAMAP" id="MF_00171">
    <property type="entry name" value="TruA"/>
    <property type="match status" value="1"/>
</dbReference>
<evidence type="ECO:0000256" key="3">
    <source>
        <dbReference type="ARBA" id="ARBA00023235"/>
    </source>
</evidence>
<feature type="domain" description="Pseudouridine synthase I TruA alpha/beta" evidence="4">
    <location>
        <begin position="151"/>
        <end position="245"/>
    </location>
</feature>
<dbReference type="InterPro" id="IPR020097">
    <property type="entry name" value="PsdUridine_synth_TruA_a/b_dom"/>
</dbReference>
<dbReference type="AlphaFoldDB" id="A0A381PTI2"/>
<keyword evidence="2" id="KW-0819">tRNA processing</keyword>
<evidence type="ECO:0000259" key="4">
    <source>
        <dbReference type="Pfam" id="PF01416"/>
    </source>
</evidence>
<dbReference type="Gene3D" id="3.30.70.660">
    <property type="entry name" value="Pseudouridine synthase I, catalytic domain, C-terminal subdomain"/>
    <property type="match status" value="1"/>
</dbReference>
<name>A0A381PTI2_9ZZZZ</name>
<dbReference type="InterPro" id="IPR020095">
    <property type="entry name" value="PsdUridine_synth_TruA_C"/>
</dbReference>
<proteinExistence type="inferred from homology"/>
<dbReference type="Gene3D" id="3.30.70.580">
    <property type="entry name" value="Pseudouridine synthase I, catalytic domain, N-terminal subdomain"/>
    <property type="match status" value="1"/>
</dbReference>
<dbReference type="GO" id="GO:0031119">
    <property type="term" value="P:tRNA pseudouridine synthesis"/>
    <property type="evidence" value="ECO:0007669"/>
    <property type="project" value="TreeGrafter"/>
</dbReference>
<dbReference type="InterPro" id="IPR020103">
    <property type="entry name" value="PsdUridine_synth_cat_dom_sf"/>
</dbReference>
<dbReference type="GO" id="GO:0003723">
    <property type="term" value="F:RNA binding"/>
    <property type="evidence" value="ECO:0007669"/>
    <property type="project" value="InterPro"/>
</dbReference>
<organism evidence="5">
    <name type="scientific">marine metagenome</name>
    <dbReference type="NCBI Taxonomy" id="408172"/>
    <lineage>
        <taxon>unclassified sequences</taxon>
        <taxon>metagenomes</taxon>
        <taxon>ecological metagenomes</taxon>
    </lineage>
</organism>
<evidence type="ECO:0000256" key="1">
    <source>
        <dbReference type="ARBA" id="ARBA00009375"/>
    </source>
</evidence>
<comment type="similarity">
    <text evidence="1">Belongs to the tRNA pseudouridine synthase TruA family.</text>
</comment>
<keyword evidence="3" id="KW-0413">Isomerase</keyword>
<dbReference type="PANTHER" id="PTHR11142">
    <property type="entry name" value="PSEUDOURIDYLATE SYNTHASE"/>
    <property type="match status" value="1"/>
</dbReference>
<protein>
    <recommendedName>
        <fullName evidence="4">Pseudouridine synthase I TruA alpha/beta domain-containing protein</fullName>
    </recommendedName>
</protein>
<evidence type="ECO:0000313" key="5">
    <source>
        <dbReference type="EMBL" id="SUZ69974.1"/>
    </source>
</evidence>
<evidence type="ECO:0000256" key="2">
    <source>
        <dbReference type="ARBA" id="ARBA00022694"/>
    </source>
</evidence>
<gene>
    <name evidence="5" type="ORF">METZ01_LOCUS22828</name>
</gene>
<dbReference type="PANTHER" id="PTHR11142:SF0">
    <property type="entry name" value="TRNA PSEUDOURIDINE SYNTHASE-LIKE 1"/>
    <property type="match status" value="1"/>
</dbReference>
<reference evidence="5" key="1">
    <citation type="submission" date="2018-05" db="EMBL/GenBank/DDBJ databases">
        <authorList>
            <person name="Lanie J.A."/>
            <person name="Ng W.-L."/>
            <person name="Kazmierczak K.M."/>
            <person name="Andrzejewski T.M."/>
            <person name="Davidsen T.M."/>
            <person name="Wayne K.J."/>
            <person name="Tettelin H."/>
            <person name="Glass J.I."/>
            <person name="Rusch D."/>
            <person name="Podicherti R."/>
            <person name="Tsui H.-C.T."/>
            <person name="Winkler M.E."/>
        </authorList>
    </citation>
    <scope>NUCLEOTIDE SEQUENCE</scope>
</reference>
<accession>A0A381PTI2</accession>
<dbReference type="SUPFAM" id="SSF55120">
    <property type="entry name" value="Pseudouridine synthase"/>
    <property type="match status" value="1"/>
</dbReference>
<dbReference type="PIRSF" id="PIRSF001430">
    <property type="entry name" value="tRNA_psdUrid_synth"/>
    <property type="match status" value="1"/>
</dbReference>
<dbReference type="NCBIfam" id="TIGR00071">
    <property type="entry name" value="hisT_truA"/>
    <property type="match status" value="1"/>
</dbReference>
<dbReference type="InterPro" id="IPR001406">
    <property type="entry name" value="PsdUridine_synth_TruA"/>
</dbReference>
<dbReference type="FunFam" id="3.30.70.580:FF:000001">
    <property type="entry name" value="tRNA pseudouridine synthase A"/>
    <property type="match status" value="1"/>
</dbReference>
<dbReference type="CDD" id="cd02570">
    <property type="entry name" value="PseudoU_synth_EcTruA"/>
    <property type="match status" value="1"/>
</dbReference>
<dbReference type="EMBL" id="UINC01001077">
    <property type="protein sequence ID" value="SUZ69974.1"/>
    <property type="molecule type" value="Genomic_DNA"/>
</dbReference>
<feature type="domain" description="Pseudouridine synthase I TruA alpha/beta" evidence="4">
    <location>
        <begin position="11"/>
        <end position="106"/>
    </location>
</feature>
<dbReference type="GO" id="GO:0009982">
    <property type="term" value="F:pseudouridine synthase activity"/>
    <property type="evidence" value="ECO:0007669"/>
    <property type="project" value="InterPro"/>
</dbReference>
<dbReference type="Pfam" id="PF01416">
    <property type="entry name" value="PseudoU_synth_1"/>
    <property type="match status" value="2"/>
</dbReference>
<dbReference type="InterPro" id="IPR020094">
    <property type="entry name" value="TruA/RsuA/RluB/E/F_N"/>
</dbReference>
<sequence length="255" mass="29807">MPTNRYFIDFSYDGSSYHGFQKQLNAITVQEIMENTISKILRDEINIISAGRTDTGVHAKKMFAHFDIKSKIEEEKFCYLINRLLPSDIAIKAIHKVKSDSHSRFDAISRTYNYFITNTKNPFNHGYSYYLSEKLDYSKMNKASKKFFKYENFKCFSKSNTDVKTYNCEISNAEWVKSGDDYKFIISSNRFLRNMVRAIVGTLIEIGKGKLQIKDLDEIIQSRDRRNAGYSAPPQGLFLTEIKYDKKIFLKSWKK</sequence>